<evidence type="ECO:0000256" key="1">
    <source>
        <dbReference type="ARBA" id="ARBA00022723"/>
    </source>
</evidence>
<dbReference type="InterPro" id="IPR004360">
    <property type="entry name" value="Glyas_Fos-R_dOase_dom"/>
</dbReference>
<keyword evidence="4" id="KW-1185">Reference proteome</keyword>
<gene>
    <name evidence="3" type="ORF">FB558_8410</name>
</gene>
<dbReference type="Gene3D" id="3.10.180.10">
    <property type="entry name" value="2,3-Dihydroxybiphenyl 1,2-Dioxygenase, domain 1"/>
    <property type="match status" value="1"/>
</dbReference>
<dbReference type="GO" id="GO:0016829">
    <property type="term" value="F:lyase activity"/>
    <property type="evidence" value="ECO:0007669"/>
    <property type="project" value="UniProtKB-KW"/>
</dbReference>
<keyword evidence="3" id="KW-0560">Oxidoreductase</keyword>
<dbReference type="GO" id="GO:0046872">
    <property type="term" value="F:metal ion binding"/>
    <property type="evidence" value="ECO:0007669"/>
    <property type="project" value="UniProtKB-KW"/>
</dbReference>
<dbReference type="OrthoDB" id="2613830at2"/>
<protein>
    <submittedName>
        <fullName evidence="3">Catechol 2,3-dioxygenase-like lactoylglutathione lyase family enzyme</fullName>
    </submittedName>
</protein>
<evidence type="ECO:0000313" key="4">
    <source>
        <dbReference type="Proteomes" id="UP000315677"/>
    </source>
</evidence>
<accession>A0A543CXU2</accession>
<reference evidence="3 4" key="1">
    <citation type="submission" date="2019-06" db="EMBL/GenBank/DDBJ databases">
        <title>Sequencing the genomes of 1000 actinobacteria strains.</title>
        <authorList>
            <person name="Klenk H.-P."/>
        </authorList>
    </citation>
    <scope>NUCLEOTIDE SEQUENCE [LARGE SCALE GENOMIC DNA]</scope>
    <source>
        <strain evidence="3 4">DSM 45301</strain>
    </source>
</reference>
<dbReference type="PANTHER" id="PTHR43048:SF6">
    <property type="entry name" value="BLR8189 PROTEIN"/>
    <property type="match status" value="1"/>
</dbReference>
<dbReference type="PANTHER" id="PTHR43048">
    <property type="entry name" value="METHYLMALONYL-COA EPIMERASE"/>
    <property type="match status" value="1"/>
</dbReference>
<dbReference type="Proteomes" id="UP000315677">
    <property type="component" value="Unassembled WGS sequence"/>
</dbReference>
<evidence type="ECO:0000313" key="3">
    <source>
        <dbReference type="EMBL" id="TQM01891.1"/>
    </source>
</evidence>
<keyword evidence="3" id="KW-0456">Lyase</keyword>
<organism evidence="3 4">
    <name type="scientific">Pseudonocardia kunmingensis</name>
    <dbReference type="NCBI Taxonomy" id="630975"/>
    <lineage>
        <taxon>Bacteria</taxon>
        <taxon>Bacillati</taxon>
        <taxon>Actinomycetota</taxon>
        <taxon>Actinomycetes</taxon>
        <taxon>Pseudonocardiales</taxon>
        <taxon>Pseudonocardiaceae</taxon>
        <taxon>Pseudonocardia</taxon>
    </lineage>
</organism>
<dbReference type="EMBL" id="VFPA01000008">
    <property type="protein sequence ID" value="TQM01891.1"/>
    <property type="molecule type" value="Genomic_DNA"/>
</dbReference>
<dbReference type="Pfam" id="PF00903">
    <property type="entry name" value="Glyoxalase"/>
    <property type="match status" value="1"/>
</dbReference>
<dbReference type="GO" id="GO:0046491">
    <property type="term" value="P:L-methylmalonyl-CoA metabolic process"/>
    <property type="evidence" value="ECO:0007669"/>
    <property type="project" value="TreeGrafter"/>
</dbReference>
<dbReference type="PROSITE" id="PS51819">
    <property type="entry name" value="VOC"/>
    <property type="match status" value="1"/>
</dbReference>
<keyword evidence="3" id="KW-0223">Dioxygenase</keyword>
<evidence type="ECO:0000259" key="2">
    <source>
        <dbReference type="PROSITE" id="PS51819"/>
    </source>
</evidence>
<proteinExistence type="predicted"/>
<dbReference type="InterPro" id="IPR037523">
    <property type="entry name" value="VOC_core"/>
</dbReference>
<dbReference type="AlphaFoldDB" id="A0A543CXU2"/>
<comment type="caution">
    <text evidence="3">The sequence shown here is derived from an EMBL/GenBank/DDBJ whole genome shotgun (WGS) entry which is preliminary data.</text>
</comment>
<dbReference type="RefSeq" id="WP_142064919.1">
    <property type="nucleotide sequence ID" value="NZ_VFPA01000008.1"/>
</dbReference>
<dbReference type="InterPro" id="IPR029068">
    <property type="entry name" value="Glyas_Bleomycin-R_OHBP_Dase"/>
</dbReference>
<keyword evidence="1" id="KW-0479">Metal-binding</keyword>
<dbReference type="InterPro" id="IPR051785">
    <property type="entry name" value="MMCE/EMCE_epimerase"/>
</dbReference>
<dbReference type="SUPFAM" id="SSF54593">
    <property type="entry name" value="Glyoxalase/Bleomycin resistance protein/Dihydroxybiphenyl dioxygenase"/>
    <property type="match status" value="1"/>
</dbReference>
<dbReference type="GO" id="GO:0004493">
    <property type="term" value="F:methylmalonyl-CoA epimerase activity"/>
    <property type="evidence" value="ECO:0007669"/>
    <property type="project" value="TreeGrafter"/>
</dbReference>
<name>A0A543CXU2_9PSEU</name>
<dbReference type="GO" id="GO:0051213">
    <property type="term" value="F:dioxygenase activity"/>
    <property type="evidence" value="ECO:0007669"/>
    <property type="project" value="UniProtKB-KW"/>
</dbReference>
<sequence>MGLHHVGLRVADLDRATGFYRQLGAEVLAPPLALGGRGAALAMAASPEIRVRIVLLAFPDGTGVELFEFGGPTRPDWLEQPHADARLPHLGIQVDDVDAALDRAERAGGARLWPKPSHWGPVRVVYLHDPDRNVVELLDGPLSAVAAVAGGNGGD</sequence>
<feature type="domain" description="VOC" evidence="2">
    <location>
        <begin position="2"/>
        <end position="140"/>
    </location>
</feature>